<evidence type="ECO:0000313" key="2">
    <source>
        <dbReference type="EMBL" id="MCQ5120977.1"/>
    </source>
</evidence>
<evidence type="ECO:0000313" key="3">
    <source>
        <dbReference type="Proteomes" id="UP001524435"/>
    </source>
</evidence>
<name>A0ABT1SID1_9FIRM</name>
<evidence type="ECO:0000256" key="1">
    <source>
        <dbReference type="SAM" id="Phobius"/>
    </source>
</evidence>
<keyword evidence="1" id="KW-1133">Transmembrane helix</keyword>
<comment type="caution">
    <text evidence="2">The sequence shown here is derived from an EMBL/GenBank/DDBJ whole genome shotgun (WGS) entry which is preliminary data.</text>
</comment>
<reference evidence="2 3" key="1">
    <citation type="submission" date="2022-06" db="EMBL/GenBank/DDBJ databases">
        <title>Isolation of gut microbiota from human fecal samples.</title>
        <authorList>
            <person name="Pamer E.G."/>
            <person name="Barat B."/>
            <person name="Waligurski E."/>
            <person name="Medina S."/>
            <person name="Paddock L."/>
            <person name="Mostad J."/>
        </authorList>
    </citation>
    <scope>NUCLEOTIDE SEQUENCE [LARGE SCALE GENOMIC DNA]</scope>
    <source>
        <strain evidence="2 3">DFI.6.1</strain>
    </source>
</reference>
<feature type="transmembrane region" description="Helical" evidence="1">
    <location>
        <begin position="7"/>
        <end position="26"/>
    </location>
</feature>
<sequence length="245" mass="28671">MDSYLEVTWLNAVIVILFSLCTASYLSIQPLSWRKMLIYTLFITLFGVVLWNDWSLWFMIAMEIILFFSLFRWHMKCYVFAYTIRMLLFFAEYAFLKGSFHNLLYFVPMRCAIILFWVVLLLGLVFLFANGKLFLCAMQYSYPFTLYTADTKLKLIGYLDSGNLATYHQIPIIFLDQRYCSYFTASQVDLVILHSVSGVEITRVYEARIKLENGICAKVYVNVEKTISKELGAACILNRNIFMVR</sequence>
<feature type="transmembrane region" description="Helical" evidence="1">
    <location>
        <begin position="79"/>
        <end position="96"/>
    </location>
</feature>
<feature type="transmembrane region" description="Helical" evidence="1">
    <location>
        <begin position="56"/>
        <end position="73"/>
    </location>
</feature>
<accession>A0ABT1SID1</accession>
<dbReference type="Proteomes" id="UP001524435">
    <property type="component" value="Unassembled WGS sequence"/>
</dbReference>
<dbReference type="RefSeq" id="WP_178200955.1">
    <property type="nucleotide sequence ID" value="NZ_CALVCM010000001.1"/>
</dbReference>
<dbReference type="EMBL" id="JANGCH010000002">
    <property type="protein sequence ID" value="MCQ5120977.1"/>
    <property type="molecule type" value="Genomic_DNA"/>
</dbReference>
<proteinExistence type="predicted"/>
<feature type="transmembrane region" description="Helical" evidence="1">
    <location>
        <begin position="103"/>
        <end position="129"/>
    </location>
</feature>
<keyword evidence="1" id="KW-0472">Membrane</keyword>
<keyword evidence="3" id="KW-1185">Reference proteome</keyword>
<protein>
    <submittedName>
        <fullName evidence="2">Uncharacterized protein</fullName>
    </submittedName>
</protein>
<keyword evidence="1" id="KW-0812">Transmembrane</keyword>
<gene>
    <name evidence="2" type="ORF">NE663_01720</name>
</gene>
<organism evidence="2 3">
    <name type="scientific">Massilicoli timonensis</name>
    <dbReference type="NCBI Taxonomy" id="2015901"/>
    <lineage>
        <taxon>Bacteria</taxon>
        <taxon>Bacillati</taxon>
        <taxon>Bacillota</taxon>
        <taxon>Erysipelotrichia</taxon>
        <taxon>Erysipelotrichales</taxon>
        <taxon>Erysipelotrichaceae</taxon>
        <taxon>Massilicoli</taxon>
    </lineage>
</organism>